<dbReference type="AlphaFoldDB" id="A0A835U459"/>
<comment type="caution">
    <text evidence="2">The sequence shown here is derived from an EMBL/GenBank/DDBJ whole genome shotgun (WGS) entry which is preliminary data.</text>
</comment>
<dbReference type="OrthoDB" id="422086at2759"/>
<keyword evidence="1" id="KW-0812">Transmembrane</keyword>
<feature type="transmembrane region" description="Helical" evidence="1">
    <location>
        <begin position="228"/>
        <end position="247"/>
    </location>
</feature>
<keyword evidence="1" id="KW-1133">Transmembrane helix</keyword>
<protein>
    <submittedName>
        <fullName evidence="2">Uncharacterized protein</fullName>
    </submittedName>
</protein>
<accession>A0A835U459</accession>
<feature type="transmembrane region" description="Helical" evidence="1">
    <location>
        <begin position="123"/>
        <end position="148"/>
    </location>
</feature>
<feature type="transmembrane region" description="Helical" evidence="1">
    <location>
        <begin position="155"/>
        <end position="176"/>
    </location>
</feature>
<feature type="transmembrane region" description="Helical" evidence="1">
    <location>
        <begin position="188"/>
        <end position="207"/>
    </location>
</feature>
<name>A0A835U459_VANPL</name>
<evidence type="ECO:0000313" key="2">
    <source>
        <dbReference type="EMBL" id="KAG0448118.1"/>
    </source>
</evidence>
<evidence type="ECO:0000313" key="3">
    <source>
        <dbReference type="Proteomes" id="UP000639772"/>
    </source>
</evidence>
<dbReference type="EMBL" id="JADCNM010000348">
    <property type="protein sequence ID" value="KAG0448118.1"/>
    <property type="molecule type" value="Genomic_DNA"/>
</dbReference>
<evidence type="ECO:0000256" key="1">
    <source>
        <dbReference type="SAM" id="Phobius"/>
    </source>
</evidence>
<reference evidence="2 3" key="1">
    <citation type="journal article" date="2020" name="Nat. Food">
        <title>A phased Vanilla planifolia genome enables genetic improvement of flavour and production.</title>
        <authorList>
            <person name="Hasing T."/>
            <person name="Tang H."/>
            <person name="Brym M."/>
            <person name="Khazi F."/>
            <person name="Huang T."/>
            <person name="Chambers A.H."/>
        </authorList>
    </citation>
    <scope>NUCLEOTIDE SEQUENCE [LARGE SCALE GENOMIC DNA]</scope>
    <source>
        <tissue evidence="2">Leaf</tissue>
    </source>
</reference>
<organism evidence="2 3">
    <name type="scientific">Vanilla planifolia</name>
    <name type="common">Vanilla</name>
    <dbReference type="NCBI Taxonomy" id="51239"/>
    <lineage>
        <taxon>Eukaryota</taxon>
        <taxon>Viridiplantae</taxon>
        <taxon>Streptophyta</taxon>
        <taxon>Embryophyta</taxon>
        <taxon>Tracheophyta</taxon>
        <taxon>Spermatophyta</taxon>
        <taxon>Magnoliopsida</taxon>
        <taxon>Liliopsida</taxon>
        <taxon>Asparagales</taxon>
        <taxon>Orchidaceae</taxon>
        <taxon>Vanilloideae</taxon>
        <taxon>Vanilleae</taxon>
        <taxon>Vanilla</taxon>
    </lineage>
</organism>
<dbReference type="Proteomes" id="UP000639772">
    <property type="component" value="Unassembled WGS sequence"/>
</dbReference>
<keyword evidence="1" id="KW-0472">Membrane</keyword>
<gene>
    <name evidence="2" type="ORF">HPP92_027999</name>
</gene>
<proteinExistence type="predicted"/>
<sequence>MAVGVRLIAVSSPILSRALTANPRFFHPIPMPASTSFPSCFIHLRSELIPSFRQSCKRFVLAPHASLSSPNVPSRISESLNLEIFPSLDLTGLTPLHLQVLAILALALAVSKKVVHALLNPFFWLYFSWTWLFWPWILASSLAIYGLYSAYRHSIGLATVIEQLAVVTSVIAWLTIVPTAHFNGFLEGWPFVLFFFYHYFFFLESSVRKRFYGDLLPRDHDAKWDVDLPRPFRAAFFLLVLIGHWLAAFEGPELHMISGGWANIGT</sequence>